<keyword evidence="2" id="KW-1185">Reference proteome</keyword>
<dbReference type="EMBL" id="PGGO01000001">
    <property type="protein sequence ID" value="PSH70555.1"/>
    <property type="molecule type" value="Genomic_DNA"/>
</dbReference>
<protein>
    <submittedName>
        <fullName evidence="1">Uncharacterized protein</fullName>
    </submittedName>
</protein>
<gene>
    <name evidence="1" type="ORF">CU102_00375</name>
</gene>
<evidence type="ECO:0000313" key="1">
    <source>
        <dbReference type="EMBL" id="PSH70555.1"/>
    </source>
</evidence>
<dbReference type="AlphaFoldDB" id="A0A2P7BVQ8"/>
<accession>A0A2P7BVQ8</accession>
<organism evidence="1 2">
    <name type="scientific">Phyllobacterium brassicacearum</name>
    <dbReference type="NCBI Taxonomy" id="314235"/>
    <lineage>
        <taxon>Bacteria</taxon>
        <taxon>Pseudomonadati</taxon>
        <taxon>Pseudomonadota</taxon>
        <taxon>Alphaproteobacteria</taxon>
        <taxon>Hyphomicrobiales</taxon>
        <taxon>Phyllobacteriaceae</taxon>
        <taxon>Phyllobacterium</taxon>
    </lineage>
</organism>
<evidence type="ECO:0000313" key="2">
    <source>
        <dbReference type="Proteomes" id="UP000241444"/>
    </source>
</evidence>
<comment type="caution">
    <text evidence="1">The sequence shown here is derived from an EMBL/GenBank/DDBJ whole genome shotgun (WGS) entry which is preliminary data.</text>
</comment>
<dbReference type="Proteomes" id="UP000241444">
    <property type="component" value="Unassembled WGS sequence"/>
</dbReference>
<sequence length="79" mass="9624">MWILICIIDIKNERIFGELVLNYLPIFNIFVILQKQKILKYTQTIVLTFVKTFTRFKLPAKNIFQELSYLFDVFRRYAK</sequence>
<reference evidence="2" key="1">
    <citation type="submission" date="2017-11" db="EMBL/GenBank/DDBJ databases">
        <authorList>
            <person name="Kuznetsova I."/>
            <person name="Sazanova A."/>
            <person name="Chirak E."/>
            <person name="Safronova V."/>
            <person name="Willems A."/>
        </authorList>
    </citation>
    <scope>NUCLEOTIDE SEQUENCE [LARGE SCALE GENOMIC DNA]</scope>
    <source>
        <strain evidence="2">STM 196</strain>
    </source>
</reference>
<name>A0A2P7BVQ8_9HYPH</name>
<proteinExistence type="predicted"/>